<keyword evidence="2" id="KW-0812">Transmembrane</keyword>
<dbReference type="HOGENOM" id="CLU_024674_0_0_4"/>
<dbReference type="eggNOG" id="COG4655">
    <property type="taxonomic scope" value="Bacteria"/>
</dbReference>
<accession>A9BTD8</accession>
<keyword evidence="2" id="KW-0472">Membrane</keyword>
<organism evidence="5 6">
    <name type="scientific">Delftia acidovorans (strain DSM 14801 / SPH-1)</name>
    <dbReference type="NCBI Taxonomy" id="398578"/>
    <lineage>
        <taxon>Bacteria</taxon>
        <taxon>Pseudomonadati</taxon>
        <taxon>Pseudomonadota</taxon>
        <taxon>Betaproteobacteria</taxon>
        <taxon>Burkholderiales</taxon>
        <taxon>Comamonadaceae</taxon>
        <taxon>Delftia</taxon>
    </lineage>
</organism>
<feature type="compositionally biased region" description="Basic residues" evidence="1">
    <location>
        <begin position="12"/>
        <end position="22"/>
    </location>
</feature>
<evidence type="ECO:0000313" key="5">
    <source>
        <dbReference type="EMBL" id="ABX34703.1"/>
    </source>
</evidence>
<dbReference type="RefSeq" id="WP_012203986.1">
    <property type="nucleotide sequence ID" value="NC_010002.1"/>
</dbReference>
<dbReference type="InterPro" id="IPR018705">
    <property type="entry name" value="DUF2134_membrane"/>
</dbReference>
<name>A9BTD8_DELAS</name>
<proteinExistence type="predicted"/>
<keyword evidence="2" id="KW-1133">Transmembrane helix</keyword>
<dbReference type="InterPro" id="IPR012495">
    <property type="entry name" value="TadE-like_dom"/>
</dbReference>
<sequence length="762" mass="80150">MLTHLPASAHSPRTRRQGRRKERWQGRRQGGSLLVQFALLGSVLFLLLGVVDLGYMYYAKRDLQRIADLAATQAAQAINAERSNRAACVAAGEDSITANWPVPLTRNSTQTVVSCGNWNPADPARQSSGGRFFDASSGPLNAARVTVGGTSPTIFPGPWSRAVVAEAIAMRNDSVASFQVGSQLLRFNKDTPLGGLLGLVGLDVGMLTLLDSKGLADAKISPAGLLKALGVNLGIEQLRALSPEGLANIASVTLLNVIDASISAITDNALAVQLNALKTQVINLGLSTIKIPLGSLDDQKGLFAFLGAGRTDPLNAAMDVQLGIGDLLKTAIAIGANGHALQANQLDVAGLIKGQLTIVQPPTIAVGPVGTQGYSAQIRLNLNVDTDQLLGGALKWLVKDILGTQVKLPIAVDITNATGTLTALQCSASPQTMDLSVKSSILNACVGKMDPNNKQSCEKGLQDEQLITLLRLPVLTGKLWVPALEYTDSTTGLGMEPGYEDPADPNWSKTNRSTQVNQLALGDTVNNIVTGLLNLLSGLLQPPNSTPTDITTRLLGSYLDASMVNGLYNVTGLTNLLLNGRGVAGDKDYMPPLLTSNFTFNNAIAKSCLLVACPSSTWNSGTFSAALNSYTSVPGGLLDVLGISTYDNGYQSCAGLLSSLLNWNGCVKNNVTKLLTSHPQYLYAINPNSPEIQSLLNRDNNLTCTGALCTLLKPLVTTVLKPILNGVGTLLTSVLKDTLGLEVGRTDIKALSIGCDTAQLVF</sequence>
<dbReference type="AlphaFoldDB" id="A9BTD8"/>
<feature type="region of interest" description="Disordered" evidence="1">
    <location>
        <begin position="1"/>
        <end position="25"/>
    </location>
</feature>
<reference evidence="5 6" key="1">
    <citation type="journal article" date="2004" name="Appl. Environ. Microbiol.">
        <title>Mineralization of individual congeners of linear alkylbenzenesulfonate by defined pairs of heterotrophic bacteria.</title>
        <authorList>
            <person name="Schleheck D."/>
            <person name="Knepper T.P."/>
            <person name="Fischer K."/>
            <person name="Cook A.M."/>
        </authorList>
    </citation>
    <scope>NUCLEOTIDE SEQUENCE [LARGE SCALE GENOMIC DNA]</scope>
    <source>
        <strain evidence="6">DSM 14801 / SPH-1</strain>
    </source>
</reference>
<evidence type="ECO:0000313" key="6">
    <source>
        <dbReference type="Proteomes" id="UP000000784"/>
    </source>
</evidence>
<dbReference type="Proteomes" id="UP000000784">
    <property type="component" value="Chromosome"/>
</dbReference>
<dbReference type="Pfam" id="PF07811">
    <property type="entry name" value="TadE"/>
    <property type="match status" value="1"/>
</dbReference>
<feature type="domain" description="TadE-like" evidence="3">
    <location>
        <begin position="31"/>
        <end position="71"/>
    </location>
</feature>
<keyword evidence="6" id="KW-1185">Reference proteome</keyword>
<dbReference type="GeneID" id="24118830"/>
<dbReference type="EMBL" id="CP000884">
    <property type="protein sequence ID" value="ABX34703.1"/>
    <property type="molecule type" value="Genomic_DNA"/>
</dbReference>
<evidence type="ECO:0000259" key="3">
    <source>
        <dbReference type="Pfam" id="PF07811"/>
    </source>
</evidence>
<gene>
    <name evidence="5" type="ordered locus">Daci_2063</name>
</gene>
<protein>
    <submittedName>
        <fullName evidence="5">Membrane protein-like protein</fullName>
    </submittedName>
</protein>
<dbReference type="KEGG" id="dac:Daci_2063"/>
<feature type="domain" description="DUF2134" evidence="4">
    <location>
        <begin position="74"/>
        <end position="169"/>
    </location>
</feature>
<dbReference type="Pfam" id="PF09977">
    <property type="entry name" value="Tad_C"/>
    <property type="match status" value="1"/>
</dbReference>
<dbReference type="STRING" id="398578.Daci_2063"/>
<evidence type="ECO:0000256" key="2">
    <source>
        <dbReference type="SAM" id="Phobius"/>
    </source>
</evidence>
<reference evidence="6" key="2">
    <citation type="submission" date="2007-11" db="EMBL/GenBank/DDBJ databases">
        <title>Complete sequence of Delftia acidovorans DSM 14801 / SPH-1.</title>
        <authorList>
            <person name="Copeland A."/>
            <person name="Lucas S."/>
            <person name="Lapidus A."/>
            <person name="Barry K."/>
            <person name="Glavina del Rio T."/>
            <person name="Dalin E."/>
            <person name="Tice H."/>
            <person name="Pitluck S."/>
            <person name="Lowry S."/>
            <person name="Clum A."/>
            <person name="Schmutz J."/>
            <person name="Larimer F."/>
            <person name="Land M."/>
            <person name="Hauser L."/>
            <person name="Kyrpides N."/>
            <person name="Kim E."/>
            <person name="Schleheck D."/>
            <person name="Richardson P."/>
        </authorList>
    </citation>
    <scope>NUCLEOTIDE SEQUENCE [LARGE SCALE GENOMIC DNA]</scope>
    <source>
        <strain evidence="6">DSM 14801 / SPH-1</strain>
    </source>
</reference>
<evidence type="ECO:0000256" key="1">
    <source>
        <dbReference type="SAM" id="MobiDB-lite"/>
    </source>
</evidence>
<evidence type="ECO:0000259" key="4">
    <source>
        <dbReference type="Pfam" id="PF09977"/>
    </source>
</evidence>
<feature type="transmembrane region" description="Helical" evidence="2">
    <location>
        <begin position="33"/>
        <end position="58"/>
    </location>
</feature>